<dbReference type="InterPro" id="IPR014729">
    <property type="entry name" value="Rossmann-like_a/b/a_fold"/>
</dbReference>
<dbReference type="SUPFAM" id="SSF52402">
    <property type="entry name" value="Adenine nucleotide alpha hydrolases-like"/>
    <property type="match status" value="1"/>
</dbReference>
<dbReference type="Proteomes" id="UP000198749">
    <property type="component" value="Unassembled WGS sequence"/>
</dbReference>
<dbReference type="OrthoDB" id="5877096at2"/>
<dbReference type="PRINTS" id="PR01438">
    <property type="entry name" value="UNVRSLSTRESS"/>
</dbReference>
<dbReference type="Gene3D" id="3.40.50.620">
    <property type="entry name" value="HUPs"/>
    <property type="match status" value="1"/>
</dbReference>
<gene>
    <name evidence="3" type="ORF">SAMN03080615_00147</name>
</gene>
<dbReference type="PANTHER" id="PTHR46268:SF6">
    <property type="entry name" value="UNIVERSAL STRESS PROTEIN UP12"/>
    <property type="match status" value="1"/>
</dbReference>
<dbReference type="RefSeq" id="WP_091352625.1">
    <property type="nucleotide sequence ID" value="NZ_AP025284.1"/>
</dbReference>
<organism evidence="3 4">
    <name type="scientific">Amphritea atlantica</name>
    <dbReference type="NCBI Taxonomy" id="355243"/>
    <lineage>
        <taxon>Bacteria</taxon>
        <taxon>Pseudomonadati</taxon>
        <taxon>Pseudomonadota</taxon>
        <taxon>Gammaproteobacteria</taxon>
        <taxon>Oceanospirillales</taxon>
        <taxon>Oceanospirillaceae</taxon>
        <taxon>Amphritea</taxon>
    </lineage>
</organism>
<feature type="domain" description="UspA" evidence="2">
    <location>
        <begin position="5"/>
        <end position="160"/>
    </location>
</feature>
<dbReference type="Pfam" id="PF00582">
    <property type="entry name" value="Usp"/>
    <property type="match status" value="1"/>
</dbReference>
<evidence type="ECO:0000313" key="3">
    <source>
        <dbReference type="EMBL" id="SEQ04261.1"/>
    </source>
</evidence>
<dbReference type="EMBL" id="FOGB01000001">
    <property type="protein sequence ID" value="SEQ04261.1"/>
    <property type="molecule type" value="Genomic_DNA"/>
</dbReference>
<name>A0A1H9CSZ3_9GAMM</name>
<dbReference type="PANTHER" id="PTHR46268">
    <property type="entry name" value="STRESS RESPONSE PROTEIN NHAX"/>
    <property type="match status" value="1"/>
</dbReference>
<comment type="similarity">
    <text evidence="1">Belongs to the universal stress protein A family.</text>
</comment>
<keyword evidence="4" id="KW-1185">Reference proteome</keyword>
<dbReference type="InterPro" id="IPR006016">
    <property type="entry name" value="UspA"/>
</dbReference>
<dbReference type="CDD" id="cd00293">
    <property type="entry name" value="USP-like"/>
    <property type="match status" value="1"/>
</dbReference>
<dbReference type="InterPro" id="IPR006015">
    <property type="entry name" value="Universal_stress_UspA"/>
</dbReference>
<dbReference type="AlphaFoldDB" id="A0A1H9CSZ3"/>
<evidence type="ECO:0000259" key="2">
    <source>
        <dbReference type="Pfam" id="PF00582"/>
    </source>
</evidence>
<reference evidence="4" key="1">
    <citation type="submission" date="2016-10" db="EMBL/GenBank/DDBJ databases">
        <authorList>
            <person name="Varghese N."/>
            <person name="Submissions S."/>
        </authorList>
    </citation>
    <scope>NUCLEOTIDE SEQUENCE [LARGE SCALE GENOMIC DNA]</scope>
    <source>
        <strain evidence="4">DSM 18887</strain>
    </source>
</reference>
<protein>
    <submittedName>
        <fullName evidence="3">Nucleotide-binding universal stress protein, UspA family</fullName>
    </submittedName>
</protein>
<accession>A0A1H9CSZ3</accession>
<evidence type="ECO:0000256" key="1">
    <source>
        <dbReference type="ARBA" id="ARBA00008791"/>
    </source>
</evidence>
<proteinExistence type="inferred from homology"/>
<sequence length="163" mass="17805">MIPDIKTILYASDLGDGSKKAFYMAAKEAFKHNANLIFLNVVEPVGTSTTTLLEGYLNPQVIAGMRSEGFGNLKALMESRISEFCLQELSGREPLQNHPVARIEEGPAAETIIQVADELDADLIVMGTRTRTHSVLGRFFVGSTAQSVIQLSNRPVMIVPIEN</sequence>
<dbReference type="STRING" id="355243.SAMN03080615_00147"/>
<evidence type="ECO:0000313" key="4">
    <source>
        <dbReference type="Proteomes" id="UP000198749"/>
    </source>
</evidence>